<dbReference type="Gene3D" id="3.40.50.720">
    <property type="entry name" value="NAD(P)-binding Rossmann-like Domain"/>
    <property type="match status" value="1"/>
</dbReference>
<dbReference type="SUPFAM" id="SSF69055">
    <property type="entry name" value="1-deoxy-D-xylulose-5-phosphate reductoisomerase, C-terminal domain"/>
    <property type="match status" value="1"/>
</dbReference>
<feature type="binding site" evidence="9">
    <location>
        <position position="132"/>
    </location>
    <ligand>
        <name>1-deoxy-D-xylulose 5-phosphate</name>
        <dbReference type="ChEBI" id="CHEBI:57792"/>
    </ligand>
</feature>
<dbReference type="InterPro" id="IPR013644">
    <property type="entry name" value="DXP_reductoisomerase_C"/>
</dbReference>
<proteinExistence type="inferred from homology"/>
<dbReference type="PANTHER" id="PTHR30525">
    <property type="entry name" value="1-DEOXY-D-XYLULOSE 5-PHOSPHATE REDUCTOISOMERASE"/>
    <property type="match status" value="1"/>
</dbReference>
<gene>
    <name evidence="9" type="primary">dxr</name>
    <name evidence="13" type="ORF">CJP74_02800</name>
</gene>
<comment type="catalytic activity">
    <reaction evidence="8">
        <text>2-C-methyl-D-erythritol 4-phosphate + NADP(+) = 1-deoxy-D-xylulose 5-phosphate + NADPH + H(+)</text>
        <dbReference type="Rhea" id="RHEA:13717"/>
        <dbReference type="ChEBI" id="CHEBI:15378"/>
        <dbReference type="ChEBI" id="CHEBI:57783"/>
        <dbReference type="ChEBI" id="CHEBI:57792"/>
        <dbReference type="ChEBI" id="CHEBI:58262"/>
        <dbReference type="ChEBI" id="CHEBI:58349"/>
        <dbReference type="EC" id="1.1.1.267"/>
    </reaction>
    <physiologicalReaction direction="right-to-left" evidence="8">
        <dbReference type="Rhea" id="RHEA:13719"/>
    </physiologicalReaction>
</comment>
<feature type="domain" description="1-deoxy-D-xylulose 5-phosphate reductoisomerase N-terminal" evidence="10">
    <location>
        <begin position="5"/>
        <end position="139"/>
    </location>
</feature>
<feature type="binding site" evidence="9">
    <location>
        <position position="194"/>
    </location>
    <ligand>
        <name>1-deoxy-D-xylulose 5-phosphate</name>
        <dbReference type="ChEBI" id="CHEBI:57792"/>
    </ligand>
</feature>
<dbReference type="SUPFAM" id="SSF55347">
    <property type="entry name" value="Glyceraldehyde-3-phosphate dehydrogenase-like, C-terminal domain"/>
    <property type="match status" value="1"/>
</dbReference>
<keyword evidence="7 9" id="KW-0414">Isoprene biosynthesis</keyword>
<feature type="domain" description="DXP reductoisomerase C-terminal" evidence="12">
    <location>
        <begin position="279"/>
        <end position="398"/>
    </location>
</feature>
<feature type="binding site" evidence="9">
    <location>
        <position position="12"/>
    </location>
    <ligand>
        <name>NADPH</name>
        <dbReference type="ChEBI" id="CHEBI:57783"/>
    </ligand>
</feature>
<feature type="binding site" evidence="9">
    <location>
        <position position="160"/>
    </location>
    <ligand>
        <name>1-deoxy-D-xylulose 5-phosphate</name>
        <dbReference type="ChEBI" id="CHEBI:57792"/>
    </ligand>
</feature>
<dbReference type="InterPro" id="IPR013512">
    <property type="entry name" value="DXP_reductoisomerase_N"/>
</dbReference>
<keyword evidence="6 9" id="KW-0464">Manganese</keyword>
<feature type="binding site" evidence="9">
    <location>
        <position position="235"/>
    </location>
    <ligand>
        <name>1-deoxy-D-xylulose 5-phosphate</name>
        <dbReference type="ChEBI" id="CHEBI:57792"/>
    </ligand>
</feature>
<feature type="binding site" evidence="9">
    <location>
        <position position="158"/>
    </location>
    <ligand>
        <name>Mn(2+)</name>
        <dbReference type="ChEBI" id="CHEBI:29035"/>
    </ligand>
</feature>
<feature type="binding site" evidence="9">
    <location>
        <position position="13"/>
    </location>
    <ligand>
        <name>NADPH</name>
        <dbReference type="ChEBI" id="CHEBI:57783"/>
    </ligand>
</feature>
<protein>
    <recommendedName>
        <fullName evidence="9">1-deoxy-D-xylulose 5-phosphate reductoisomerase</fullName>
        <shortName evidence="9">DXP reductoisomerase</shortName>
        <ecNumber evidence="9">1.1.1.267</ecNumber>
    </recommendedName>
    <alternativeName>
        <fullName evidence="9">1-deoxyxylulose-5-phosphate reductoisomerase</fullName>
    </alternativeName>
    <alternativeName>
        <fullName evidence="9">2-C-methyl-D-erythritol 4-phosphate synthase</fullName>
    </alternativeName>
</protein>
<dbReference type="FunFam" id="3.40.50.720:FF:000045">
    <property type="entry name" value="1-deoxy-D-xylulose 5-phosphate reductoisomerase"/>
    <property type="match status" value="1"/>
</dbReference>
<evidence type="ECO:0000313" key="13">
    <source>
        <dbReference type="EMBL" id="RIY33071.1"/>
    </source>
</evidence>
<dbReference type="GO" id="GO:0051484">
    <property type="term" value="P:isopentenyl diphosphate biosynthetic process, methylerythritol 4-phosphate pathway involved in terpenoid biosynthetic process"/>
    <property type="evidence" value="ECO:0007669"/>
    <property type="project" value="TreeGrafter"/>
</dbReference>
<reference evidence="13 14" key="1">
    <citation type="submission" date="2017-08" db="EMBL/GenBank/DDBJ databases">
        <title>Reclassification of Bisgaard taxon 37 and 44.</title>
        <authorList>
            <person name="Christensen H."/>
        </authorList>
    </citation>
    <scope>NUCLEOTIDE SEQUENCE [LARGE SCALE GENOMIC DNA]</scope>
    <source>
        <strain evidence="13 14">B96_4</strain>
    </source>
</reference>
<comment type="pathway">
    <text evidence="1 9">Isoprenoid biosynthesis; isopentenyl diphosphate biosynthesis via DXP pathway; isopentenyl diphosphate from 1-deoxy-D-xylulose 5-phosphate: step 1/6.</text>
</comment>
<comment type="function">
    <text evidence="9">Catalyzes the NADPH-dependent rearrangement and reduction of 1-deoxy-D-xylulose-5-phosphate (DXP) to 2-C-methyl-D-erythritol 4-phosphate (MEP).</text>
</comment>
<dbReference type="GO" id="GO:0030604">
    <property type="term" value="F:1-deoxy-D-xylulose-5-phosphate reductoisomerase activity"/>
    <property type="evidence" value="ECO:0007669"/>
    <property type="project" value="UniProtKB-UniRule"/>
</dbReference>
<dbReference type="InterPro" id="IPR026877">
    <property type="entry name" value="DXPR_C"/>
</dbReference>
<dbReference type="UniPathway" id="UPA00056">
    <property type="reaction ID" value="UER00092"/>
</dbReference>
<sequence length="412" mass="45560">MQKRILILGSTGSIGTSTLKVLAYQNNPTKSKISGLFANSNVNKLVEQVVQFKPEYCGLFDASYQNQLEQELRQKLGDQASQIHVICGKENINKLVASDVANVVVGAIVGFAGLESSLLALNSGKTLLLANKESLVVGGHLIKQALLNNPQAKLIPVDSEHNAIFQCLPLEVQNNVCHCDLDEVGVEKIVLTASGGPFLHLELDKFNEITPEQALKHPNWSMGAKVTIDSSTLMNKGLEFIEACVLFNCHPDKIKTIIHPQSIVHSGVEYLDKSLLVQMGPTDMCVPIAYALNYPQRDVSSVQSLDLFKLQGLTFFPVDYQRYPNFALAIESFKLGYTYTCILNAANEVTVEAFLAKKISYLDIYKFNKQTLETMQKMGFASQYFDFAKIKEIDLQARVICQNLINSSCNAK</sequence>
<feature type="binding site" evidence="9">
    <location>
        <position position="131"/>
    </location>
    <ligand>
        <name>NADPH</name>
        <dbReference type="ChEBI" id="CHEBI:57783"/>
    </ligand>
</feature>
<dbReference type="InterPro" id="IPR003821">
    <property type="entry name" value="DXP_reductoisomerase"/>
</dbReference>
<accession>A0A3A1Y6D6</accession>
<evidence type="ECO:0000256" key="6">
    <source>
        <dbReference type="ARBA" id="ARBA00023211"/>
    </source>
</evidence>
<feature type="binding site" evidence="9">
    <location>
        <position position="41"/>
    </location>
    <ligand>
        <name>NADPH</name>
        <dbReference type="ChEBI" id="CHEBI:57783"/>
    </ligand>
</feature>
<dbReference type="HAMAP" id="MF_00183">
    <property type="entry name" value="DXP_reductoisom"/>
    <property type="match status" value="1"/>
</dbReference>
<feature type="binding site" evidence="9">
    <location>
        <position position="14"/>
    </location>
    <ligand>
        <name>NADPH</name>
        <dbReference type="ChEBI" id="CHEBI:57783"/>
    </ligand>
</feature>
<evidence type="ECO:0000256" key="4">
    <source>
        <dbReference type="ARBA" id="ARBA00022857"/>
    </source>
</evidence>
<dbReference type="Pfam" id="PF02670">
    <property type="entry name" value="DXP_reductoisom"/>
    <property type="match status" value="1"/>
</dbReference>
<organism evidence="13 14">
    <name type="scientific">Psittacicella melopsittaci</name>
    <dbReference type="NCBI Taxonomy" id="2028576"/>
    <lineage>
        <taxon>Bacteria</taxon>
        <taxon>Pseudomonadati</taxon>
        <taxon>Pseudomonadota</taxon>
        <taxon>Gammaproteobacteria</taxon>
        <taxon>Pasteurellales</taxon>
        <taxon>Psittacicellaceae</taxon>
        <taxon>Psittacicella</taxon>
    </lineage>
</organism>
<keyword evidence="14" id="KW-1185">Reference proteome</keyword>
<evidence type="ECO:0000259" key="11">
    <source>
        <dbReference type="Pfam" id="PF08436"/>
    </source>
</evidence>
<dbReference type="EC" id="1.1.1.267" evidence="9"/>
<evidence type="ECO:0000256" key="9">
    <source>
        <dbReference type="HAMAP-Rule" id="MF_00183"/>
    </source>
</evidence>
<keyword evidence="5 9" id="KW-0560">Oxidoreductase</keyword>
<feature type="binding site" evidence="9">
    <location>
        <position position="217"/>
    </location>
    <ligand>
        <name>1-deoxy-D-xylulose 5-phosphate</name>
        <dbReference type="ChEBI" id="CHEBI:57792"/>
    </ligand>
</feature>
<evidence type="ECO:0000256" key="2">
    <source>
        <dbReference type="ARBA" id="ARBA00006825"/>
    </source>
</evidence>
<feature type="binding site" evidence="9">
    <location>
        <position position="223"/>
    </location>
    <ligand>
        <name>NADPH</name>
        <dbReference type="ChEBI" id="CHEBI:57783"/>
    </ligand>
</feature>
<feature type="binding site" evidence="9">
    <location>
        <position position="239"/>
    </location>
    <ligand>
        <name>Mn(2+)</name>
        <dbReference type="ChEBI" id="CHEBI:29035"/>
    </ligand>
</feature>
<dbReference type="InterPro" id="IPR036291">
    <property type="entry name" value="NAD(P)-bd_dom_sf"/>
</dbReference>
<dbReference type="EMBL" id="NRJH01000022">
    <property type="protein sequence ID" value="RIY33071.1"/>
    <property type="molecule type" value="Genomic_DNA"/>
</dbReference>
<dbReference type="Pfam" id="PF08436">
    <property type="entry name" value="DXP_redisom_C"/>
    <property type="match status" value="1"/>
</dbReference>
<keyword evidence="3 9" id="KW-0479">Metal-binding</keyword>
<dbReference type="SUPFAM" id="SSF51735">
    <property type="entry name" value="NAD(P)-binding Rossmann-fold domains"/>
    <property type="match status" value="1"/>
</dbReference>
<evidence type="ECO:0000313" key="14">
    <source>
        <dbReference type="Proteomes" id="UP000266258"/>
    </source>
</evidence>
<evidence type="ECO:0000259" key="12">
    <source>
        <dbReference type="Pfam" id="PF13288"/>
    </source>
</evidence>
<keyword evidence="4 9" id="KW-0521">NADP</keyword>
<dbReference type="PIRSF" id="PIRSF006205">
    <property type="entry name" value="Dxp_reductismrs"/>
    <property type="match status" value="1"/>
</dbReference>
<evidence type="ECO:0000256" key="5">
    <source>
        <dbReference type="ARBA" id="ARBA00023002"/>
    </source>
</evidence>
<dbReference type="GO" id="GO:0030145">
    <property type="term" value="F:manganese ion binding"/>
    <property type="evidence" value="ECO:0007669"/>
    <property type="project" value="TreeGrafter"/>
</dbReference>
<evidence type="ECO:0000259" key="10">
    <source>
        <dbReference type="Pfam" id="PF02670"/>
    </source>
</evidence>
<dbReference type="Pfam" id="PF13288">
    <property type="entry name" value="DXPR_C"/>
    <property type="match status" value="1"/>
</dbReference>
<dbReference type="GO" id="GO:0016853">
    <property type="term" value="F:isomerase activity"/>
    <property type="evidence" value="ECO:0007669"/>
    <property type="project" value="UniProtKB-KW"/>
</dbReference>
<feature type="binding site" evidence="9">
    <location>
        <position position="239"/>
    </location>
    <ligand>
        <name>1-deoxy-D-xylulose 5-phosphate</name>
        <dbReference type="ChEBI" id="CHEBI:57792"/>
    </ligand>
</feature>
<keyword evidence="9" id="KW-0460">Magnesium</keyword>
<dbReference type="NCBIfam" id="TIGR00243">
    <property type="entry name" value="Dxr"/>
    <property type="match status" value="1"/>
</dbReference>
<dbReference type="GO" id="GO:0070402">
    <property type="term" value="F:NADPH binding"/>
    <property type="evidence" value="ECO:0007669"/>
    <property type="project" value="InterPro"/>
</dbReference>
<feature type="binding site" evidence="9">
    <location>
        <position position="159"/>
    </location>
    <ligand>
        <name>1-deoxy-D-xylulose 5-phosphate</name>
        <dbReference type="ChEBI" id="CHEBI:57792"/>
    </ligand>
</feature>
<dbReference type="PANTHER" id="PTHR30525:SF0">
    <property type="entry name" value="1-DEOXY-D-XYLULOSE 5-PHOSPHATE REDUCTOISOMERASE, CHLOROPLASTIC"/>
    <property type="match status" value="1"/>
</dbReference>
<comment type="cofactor">
    <cofactor evidence="9">
        <name>Mg(2+)</name>
        <dbReference type="ChEBI" id="CHEBI:18420"/>
    </cofactor>
    <cofactor evidence="9">
        <name>Mn(2+)</name>
        <dbReference type="ChEBI" id="CHEBI:29035"/>
    </cofactor>
</comment>
<feature type="binding site" evidence="9">
    <location>
        <position position="160"/>
    </location>
    <ligand>
        <name>Mn(2+)</name>
        <dbReference type="ChEBI" id="CHEBI:29035"/>
    </ligand>
</feature>
<evidence type="ECO:0000256" key="8">
    <source>
        <dbReference type="ARBA" id="ARBA00048543"/>
    </source>
</evidence>
<feature type="binding site" evidence="9">
    <location>
        <position position="236"/>
    </location>
    <ligand>
        <name>1-deoxy-D-xylulose 5-phosphate</name>
        <dbReference type="ChEBI" id="CHEBI:57792"/>
    </ligand>
</feature>
<comment type="similarity">
    <text evidence="2 9">Belongs to the DXR family.</text>
</comment>
<evidence type="ECO:0000256" key="3">
    <source>
        <dbReference type="ARBA" id="ARBA00022723"/>
    </source>
</evidence>
<keyword evidence="13" id="KW-0413">Isomerase</keyword>
<feature type="domain" description="1-deoxy-D-xylulose 5-phosphate reductoisomerase C-terminal" evidence="11">
    <location>
        <begin position="154"/>
        <end position="247"/>
    </location>
</feature>
<evidence type="ECO:0000256" key="7">
    <source>
        <dbReference type="ARBA" id="ARBA00023229"/>
    </source>
</evidence>
<feature type="binding site" evidence="9">
    <location>
        <position position="133"/>
    </location>
    <ligand>
        <name>NADPH</name>
        <dbReference type="ChEBI" id="CHEBI:57783"/>
    </ligand>
</feature>
<evidence type="ECO:0000256" key="1">
    <source>
        <dbReference type="ARBA" id="ARBA00005094"/>
    </source>
</evidence>
<comment type="caution">
    <text evidence="9">Lacks conserved residue(s) required for the propagation of feature annotation.</text>
</comment>
<name>A0A3A1Y6D6_9GAMM</name>
<feature type="binding site" evidence="9">
    <location>
        <position position="230"/>
    </location>
    <ligand>
        <name>1-deoxy-D-xylulose 5-phosphate</name>
        <dbReference type="ChEBI" id="CHEBI:57792"/>
    </ligand>
</feature>
<dbReference type="AlphaFoldDB" id="A0A3A1Y6D6"/>
<feature type="binding site" evidence="9">
    <location>
        <position position="11"/>
    </location>
    <ligand>
        <name>NADPH</name>
        <dbReference type="ChEBI" id="CHEBI:57783"/>
    </ligand>
</feature>
<dbReference type="Gene3D" id="1.10.1740.10">
    <property type="match status" value="1"/>
</dbReference>
<comment type="caution">
    <text evidence="13">The sequence shown here is derived from an EMBL/GenBank/DDBJ whole genome shotgun (WGS) entry which is preliminary data.</text>
</comment>
<dbReference type="OrthoDB" id="9806546at2"/>
<dbReference type="RefSeq" id="WP_119496755.1">
    <property type="nucleotide sequence ID" value="NZ_NRJH01000022.1"/>
</dbReference>
<dbReference type="InterPro" id="IPR036169">
    <property type="entry name" value="DXPR_C_sf"/>
</dbReference>
<dbReference type="Proteomes" id="UP000266258">
    <property type="component" value="Unassembled WGS sequence"/>
</dbReference>